<dbReference type="InterPro" id="IPR039226">
    <property type="entry name" value="Ski3/TTC37"/>
</dbReference>
<comment type="caution">
    <text evidence="3">The sequence shown here is derived from an EMBL/GenBank/DDBJ whole genome shotgun (WGS) entry which is preliminary data.</text>
</comment>
<dbReference type="PANTHER" id="PTHR15704">
    <property type="entry name" value="SUPERKILLER 3 PROTEIN-RELATED"/>
    <property type="match status" value="1"/>
</dbReference>
<name>A0A8S9KJ03_BRACR</name>
<evidence type="ECO:0000256" key="2">
    <source>
        <dbReference type="ARBA" id="ARBA00022803"/>
    </source>
</evidence>
<dbReference type="GO" id="GO:0055087">
    <property type="term" value="C:Ski complex"/>
    <property type="evidence" value="ECO:0007669"/>
    <property type="project" value="InterPro"/>
</dbReference>
<proteinExistence type="predicted"/>
<dbReference type="InterPro" id="IPR011990">
    <property type="entry name" value="TPR-like_helical_dom_sf"/>
</dbReference>
<evidence type="ECO:0000256" key="1">
    <source>
        <dbReference type="ARBA" id="ARBA00022737"/>
    </source>
</evidence>
<dbReference type="PANTHER" id="PTHR15704:SF7">
    <property type="entry name" value="SUPERKILLER COMPLEX PROTEIN 3"/>
    <property type="match status" value="1"/>
</dbReference>
<keyword evidence="1" id="KW-0677">Repeat</keyword>
<organism evidence="3">
    <name type="scientific">Brassica cretica</name>
    <name type="common">Mustard</name>
    <dbReference type="NCBI Taxonomy" id="69181"/>
    <lineage>
        <taxon>Eukaryota</taxon>
        <taxon>Viridiplantae</taxon>
        <taxon>Streptophyta</taxon>
        <taxon>Embryophyta</taxon>
        <taxon>Tracheophyta</taxon>
        <taxon>Spermatophyta</taxon>
        <taxon>Magnoliopsida</taxon>
        <taxon>eudicotyledons</taxon>
        <taxon>Gunneridae</taxon>
        <taxon>Pentapetalae</taxon>
        <taxon>rosids</taxon>
        <taxon>malvids</taxon>
        <taxon>Brassicales</taxon>
        <taxon>Brassicaceae</taxon>
        <taxon>Brassiceae</taxon>
        <taxon>Brassica</taxon>
    </lineage>
</organism>
<keyword evidence="2" id="KW-0802">TPR repeat</keyword>
<dbReference type="Gene3D" id="1.25.40.10">
    <property type="entry name" value="Tetratricopeptide repeat domain"/>
    <property type="match status" value="2"/>
</dbReference>
<reference evidence="3" key="1">
    <citation type="submission" date="2019-12" db="EMBL/GenBank/DDBJ databases">
        <title>Genome sequencing and annotation of Brassica cretica.</title>
        <authorList>
            <person name="Studholme D.J."/>
            <person name="Sarris P.F."/>
        </authorList>
    </citation>
    <scope>NUCLEOTIDE SEQUENCE</scope>
    <source>
        <strain evidence="3">PFS-102/07</strain>
        <tissue evidence="3">Leaf</tissue>
    </source>
</reference>
<dbReference type="SUPFAM" id="SSF81901">
    <property type="entry name" value="HCP-like"/>
    <property type="match status" value="1"/>
</dbReference>
<accession>A0A8S9KJ03</accession>
<dbReference type="SMART" id="SM00028">
    <property type="entry name" value="TPR"/>
    <property type="match status" value="3"/>
</dbReference>
<gene>
    <name evidence="3" type="ORF">F2Q70_00045554</name>
</gene>
<sequence>MELEQLEKSVEANPDDPSLQFELGLYLWEHGGDSERAAEHFVLSAKLNPDDASAFKYLGHYYSRVTLDRNRAAKCYQRAVLLNVNDSESGEALCDLLDGQGKEILEVAVCRDASDKSPKAFWAFCRLGYIQLHQKKWSEAVQSLQHAIRGYPTVSDLWENHSWKEWMAVYSLALGLVSSGKKDFSSAEEFLAQACSLGDSESCLLLCHGAVCMELARQSNDSHFLSLAVTSLSKVQARSLTPLPIVYALLAQAHGSLGSKEKWKKNLRLEWFCWPPEMRPAEVYFQMHILARESEERPETATGIENCQTSERWVLRAIHTNPSCMRYWNVLDKLVQYPIS</sequence>
<dbReference type="AlphaFoldDB" id="A0A8S9KJ03"/>
<dbReference type="EMBL" id="QGKY02000164">
    <property type="protein sequence ID" value="KAF2593406.1"/>
    <property type="molecule type" value="Genomic_DNA"/>
</dbReference>
<dbReference type="InterPro" id="IPR019734">
    <property type="entry name" value="TPR_rpt"/>
</dbReference>
<evidence type="ECO:0000313" key="3">
    <source>
        <dbReference type="EMBL" id="KAF2593406.1"/>
    </source>
</evidence>
<dbReference type="GO" id="GO:0006401">
    <property type="term" value="P:RNA catabolic process"/>
    <property type="evidence" value="ECO:0007669"/>
    <property type="project" value="InterPro"/>
</dbReference>
<protein>
    <submittedName>
        <fullName evidence="3">Uncharacterized protein</fullName>
    </submittedName>
</protein>